<protein>
    <recommendedName>
        <fullName evidence="5">Hydrogenase maturation factor HypA</fullName>
    </recommendedName>
</protein>
<dbReference type="AlphaFoldDB" id="A0A7C9THN3"/>
<keyword evidence="4 5" id="KW-0862">Zinc</keyword>
<feature type="binding site" evidence="5">
    <location>
        <position position="2"/>
    </location>
    <ligand>
        <name>Ni(2+)</name>
        <dbReference type="ChEBI" id="CHEBI:49786"/>
    </ligand>
</feature>
<accession>A0A7C9THN3</accession>
<feature type="binding site" evidence="5">
    <location>
        <position position="76"/>
    </location>
    <ligand>
        <name>Zn(2+)</name>
        <dbReference type="ChEBI" id="CHEBI:29105"/>
    </ligand>
</feature>
<keyword evidence="2 5" id="KW-0533">Nickel</keyword>
<dbReference type="GO" id="GO:0051604">
    <property type="term" value="P:protein maturation"/>
    <property type="evidence" value="ECO:0007669"/>
    <property type="project" value="InterPro"/>
</dbReference>
<comment type="similarity">
    <text evidence="1 5">Belongs to the HypA/HybF family.</text>
</comment>
<evidence type="ECO:0000313" key="7">
    <source>
        <dbReference type="Proteomes" id="UP000484255"/>
    </source>
</evidence>
<dbReference type="GO" id="GO:0008270">
    <property type="term" value="F:zinc ion binding"/>
    <property type="evidence" value="ECO:0007669"/>
    <property type="project" value="UniProtKB-UniRule"/>
</dbReference>
<dbReference type="HAMAP" id="MF_00213">
    <property type="entry name" value="HypA_HybF"/>
    <property type="match status" value="1"/>
</dbReference>
<comment type="function">
    <text evidence="5">Involved in the maturation of [NiFe] hydrogenases. Required for nickel insertion into the metal center of the hydrogenase.</text>
</comment>
<dbReference type="Pfam" id="PF01155">
    <property type="entry name" value="HypA"/>
    <property type="match status" value="1"/>
</dbReference>
<gene>
    <name evidence="5" type="primary">hypA</name>
    <name evidence="6" type="ORF">G3A44_01195</name>
</gene>
<dbReference type="PANTHER" id="PTHR34535:SF3">
    <property type="entry name" value="HYDROGENASE MATURATION FACTOR HYPA"/>
    <property type="match status" value="1"/>
</dbReference>
<evidence type="ECO:0000256" key="4">
    <source>
        <dbReference type="ARBA" id="ARBA00022833"/>
    </source>
</evidence>
<dbReference type="PIRSF" id="PIRSF004761">
    <property type="entry name" value="Hydrgn_mat_HypA"/>
    <property type="match status" value="1"/>
</dbReference>
<dbReference type="EMBL" id="JAAGOH010000001">
    <property type="protein sequence ID" value="NDY89804.1"/>
    <property type="molecule type" value="Genomic_DNA"/>
</dbReference>
<feature type="binding site" evidence="5">
    <location>
        <position position="73"/>
    </location>
    <ligand>
        <name>Zn(2+)</name>
        <dbReference type="ChEBI" id="CHEBI:29105"/>
    </ligand>
</feature>
<evidence type="ECO:0000256" key="3">
    <source>
        <dbReference type="ARBA" id="ARBA00022723"/>
    </source>
</evidence>
<feature type="binding site" evidence="5">
    <location>
        <position position="89"/>
    </location>
    <ligand>
        <name>Zn(2+)</name>
        <dbReference type="ChEBI" id="CHEBI:29105"/>
    </ligand>
</feature>
<evidence type="ECO:0000256" key="2">
    <source>
        <dbReference type="ARBA" id="ARBA00022596"/>
    </source>
</evidence>
<keyword evidence="3 5" id="KW-0479">Metal-binding</keyword>
<dbReference type="Proteomes" id="UP000484255">
    <property type="component" value="Unassembled WGS sequence"/>
</dbReference>
<evidence type="ECO:0000256" key="5">
    <source>
        <dbReference type="HAMAP-Rule" id="MF_00213"/>
    </source>
</evidence>
<dbReference type="GO" id="GO:0016151">
    <property type="term" value="F:nickel cation binding"/>
    <property type="evidence" value="ECO:0007669"/>
    <property type="project" value="UniProtKB-UniRule"/>
</dbReference>
<dbReference type="RefSeq" id="WP_163455654.1">
    <property type="nucleotide sequence ID" value="NZ_JAAGOH010000001.1"/>
</dbReference>
<feature type="binding site" evidence="5">
    <location>
        <position position="92"/>
    </location>
    <ligand>
        <name>Zn(2+)</name>
        <dbReference type="ChEBI" id="CHEBI:29105"/>
    </ligand>
</feature>
<sequence>MHELSLAGGVLRLVEDAAARERFTRVSQLRLEAGALAGVEVRALRFALSTLTPGTVLAGADILIDEPPGTAWCLGCNSSVPIRSRLDDCPSCGSARLQPTSGTELRVVDLLVHDDPAPATP</sequence>
<reference evidence="6 7" key="1">
    <citation type="submission" date="2020-02" db="EMBL/GenBank/DDBJ databases">
        <title>Ideonella bacterium strain TBM-1.</title>
        <authorList>
            <person name="Chen W.-M."/>
        </authorList>
    </citation>
    <scope>NUCLEOTIDE SEQUENCE [LARGE SCALE GENOMIC DNA]</scope>
    <source>
        <strain evidence="6 7">TBM-1</strain>
    </source>
</reference>
<dbReference type="InterPro" id="IPR000688">
    <property type="entry name" value="HypA/HybF"/>
</dbReference>
<dbReference type="PROSITE" id="PS01249">
    <property type="entry name" value="HYPA"/>
    <property type="match status" value="1"/>
</dbReference>
<evidence type="ECO:0000313" key="6">
    <source>
        <dbReference type="EMBL" id="NDY89804.1"/>
    </source>
</evidence>
<proteinExistence type="inferred from homology"/>
<keyword evidence="7" id="KW-1185">Reference proteome</keyword>
<dbReference type="Gene3D" id="3.30.2320.80">
    <property type="match status" value="1"/>
</dbReference>
<name>A0A7C9THN3_9BURK</name>
<evidence type="ECO:0000256" key="1">
    <source>
        <dbReference type="ARBA" id="ARBA00010748"/>
    </source>
</evidence>
<dbReference type="PANTHER" id="PTHR34535">
    <property type="entry name" value="HYDROGENASE MATURATION FACTOR HYPA"/>
    <property type="match status" value="1"/>
</dbReference>
<comment type="caution">
    <text evidence="6">The sequence shown here is derived from an EMBL/GenBank/DDBJ whole genome shotgun (WGS) entry which is preliminary data.</text>
</comment>
<dbReference type="InterPro" id="IPR020538">
    <property type="entry name" value="Hydgase_Ni_incorp_HypA/HybF_CS"/>
</dbReference>
<organism evidence="6 7">
    <name type="scientific">Ideonella livida</name>
    <dbReference type="NCBI Taxonomy" id="2707176"/>
    <lineage>
        <taxon>Bacteria</taxon>
        <taxon>Pseudomonadati</taxon>
        <taxon>Pseudomonadota</taxon>
        <taxon>Betaproteobacteria</taxon>
        <taxon>Burkholderiales</taxon>
        <taxon>Sphaerotilaceae</taxon>
        <taxon>Ideonella</taxon>
    </lineage>
</organism>